<dbReference type="Pfam" id="PF00623">
    <property type="entry name" value="RNA_pol_Rpb1_2"/>
    <property type="match status" value="2"/>
</dbReference>
<keyword evidence="3 9" id="KW-0240">DNA-directed RNA polymerase</keyword>
<dbReference type="InterPro" id="IPR042102">
    <property type="entry name" value="RNA_pol_Rpb1_3_sf"/>
</dbReference>
<dbReference type="Gene3D" id="1.10.40.90">
    <property type="match status" value="1"/>
</dbReference>
<feature type="binding site" evidence="9">
    <location>
        <position position="1128"/>
    </location>
    <ligand>
        <name>Mg(2+)</name>
        <dbReference type="ChEBI" id="CHEBI:18420"/>
    </ligand>
</feature>
<evidence type="ECO:0000313" key="13">
    <source>
        <dbReference type="EMBL" id="ALO62892.1"/>
    </source>
</evidence>
<dbReference type="PANTHER" id="PTHR19376:SF54">
    <property type="entry name" value="DNA-DIRECTED RNA POLYMERASE SUBUNIT BETA"/>
    <property type="match status" value="1"/>
</dbReference>
<protein>
    <recommendedName>
        <fullName evidence="9">DNA-directed RNA polymerase subunit beta'</fullName>
        <ecNumber evidence="9">2.7.7.6</ecNumber>
    </recommendedName>
    <alternativeName>
        <fullName evidence="9">PEP</fullName>
    </alternativeName>
    <alternativeName>
        <fullName evidence="9">Plastid-encoded RNA polymerase subunit beta'</fullName>
        <shortName evidence="9">RNA polymerase subunit beta'</shortName>
    </alternativeName>
</protein>
<dbReference type="Gene3D" id="4.10.860.120">
    <property type="entry name" value="RNA polymerase II, clamp domain"/>
    <property type="match status" value="1"/>
</dbReference>
<evidence type="ECO:0000256" key="2">
    <source>
        <dbReference type="ARBA" id="ARBA00007207"/>
    </source>
</evidence>
<feature type="binding site" evidence="9">
    <location>
        <position position="87"/>
    </location>
    <ligand>
        <name>Zn(2+)</name>
        <dbReference type="ChEBI" id="CHEBI:29105"/>
    </ligand>
</feature>
<organism evidence="13">
    <name type="scientific">Jenufa perforata</name>
    <dbReference type="NCBI Taxonomy" id="993091"/>
    <lineage>
        <taxon>Eukaryota</taxon>
        <taxon>Viridiplantae</taxon>
        <taxon>Chlorophyta</taxon>
        <taxon>core chlorophytes</taxon>
        <taxon>Chlorophyceae</taxon>
        <taxon>Jenufa</taxon>
    </lineage>
</organism>
<dbReference type="Pfam" id="PF04983">
    <property type="entry name" value="RNA_pol_Rpb1_3"/>
    <property type="match status" value="1"/>
</dbReference>
<dbReference type="GeneID" id="26378451"/>
<comment type="function">
    <text evidence="1 9 10">DNA-dependent RNA polymerase catalyzes the transcription of DNA into RNA using the four ribonucleoside triphosphates as substrates.</text>
</comment>
<dbReference type="GO" id="GO:0006351">
    <property type="term" value="P:DNA-templated transcription"/>
    <property type="evidence" value="ECO:0007669"/>
    <property type="project" value="UniProtKB-UniRule"/>
</dbReference>
<keyword evidence="9" id="KW-0460">Magnesium</keyword>
<dbReference type="EMBL" id="KT625413">
    <property type="protein sequence ID" value="ALO62892.1"/>
    <property type="molecule type" value="Genomic_DNA"/>
</dbReference>
<dbReference type="InterPro" id="IPR034678">
    <property type="entry name" value="RNApol_RpoC1"/>
</dbReference>
<dbReference type="GO" id="GO:0003677">
    <property type="term" value="F:DNA binding"/>
    <property type="evidence" value="ECO:0007669"/>
    <property type="project" value="UniProtKB-UniRule"/>
</dbReference>
<keyword evidence="7 9" id="KW-0804">Transcription</keyword>
<dbReference type="InterPro" id="IPR000722">
    <property type="entry name" value="RNA_pol_asu"/>
</dbReference>
<comment type="subunit">
    <text evidence="9">In plastids the minimal PEP RNA polymerase catalytic core is composed of four subunits: alpha, beta, beta', and beta''. When a (nuclear-encoded) sigma factor is associated with the core the holoenzyme is formed, which can initiate transcription.</text>
</comment>
<evidence type="ECO:0000256" key="5">
    <source>
        <dbReference type="ARBA" id="ARBA00022679"/>
    </source>
</evidence>
<dbReference type="HAMAP" id="MF_01323">
    <property type="entry name" value="RNApol_bact_RpoC1"/>
    <property type="match status" value="1"/>
</dbReference>
<dbReference type="GO" id="GO:0003899">
    <property type="term" value="F:DNA-directed RNA polymerase activity"/>
    <property type="evidence" value="ECO:0007669"/>
    <property type="project" value="UniProtKB-UniRule"/>
</dbReference>
<name>A0A0S2LN75_9CHLO</name>
<feature type="coiled-coil region" evidence="11">
    <location>
        <begin position="1207"/>
        <end position="1238"/>
    </location>
</feature>
<dbReference type="Gene3D" id="2.40.40.20">
    <property type="match status" value="1"/>
</dbReference>
<dbReference type="InterPro" id="IPR044893">
    <property type="entry name" value="RNA_pol_Rpb1_clamp_domain"/>
</dbReference>
<evidence type="ECO:0000256" key="3">
    <source>
        <dbReference type="ARBA" id="ARBA00022478"/>
    </source>
</evidence>
<feature type="binding site" evidence="9">
    <location>
        <position position="130"/>
    </location>
    <ligand>
        <name>Zn(2+)</name>
        <dbReference type="ChEBI" id="CHEBI:29105"/>
    </ligand>
</feature>
<evidence type="ECO:0000256" key="9">
    <source>
        <dbReference type="HAMAP-Rule" id="MF_01323"/>
    </source>
</evidence>
<evidence type="ECO:0000256" key="8">
    <source>
        <dbReference type="ARBA" id="ARBA00048552"/>
    </source>
</evidence>
<geneLocation type="chloroplast" evidence="13"/>
<dbReference type="EC" id="2.7.7.6" evidence="9"/>
<dbReference type="InterPro" id="IPR006592">
    <property type="entry name" value="RNA_pol_N"/>
</dbReference>
<keyword evidence="9" id="KW-0862">Zinc</keyword>
<comment type="cofactor">
    <cofactor evidence="9">
        <name>Zn(2+)</name>
        <dbReference type="ChEBI" id="CHEBI:29105"/>
    </cofactor>
    <text evidence="9">Binds 1 Zn(2+) ion per subunit.</text>
</comment>
<feature type="binding site" evidence="9">
    <location>
        <position position="127"/>
    </location>
    <ligand>
        <name>Zn(2+)</name>
        <dbReference type="ChEBI" id="CHEBI:29105"/>
    </ligand>
</feature>
<dbReference type="GO" id="GO:0000287">
    <property type="term" value="F:magnesium ion binding"/>
    <property type="evidence" value="ECO:0007669"/>
    <property type="project" value="UniProtKB-UniRule"/>
</dbReference>
<accession>A0A0S2LN75</accession>
<evidence type="ECO:0000256" key="10">
    <source>
        <dbReference type="RuleBase" id="RU004279"/>
    </source>
</evidence>
<dbReference type="RefSeq" id="YP_009184840.1">
    <property type="nucleotide sequence ID" value="NC_028581.1"/>
</dbReference>
<comment type="catalytic activity">
    <reaction evidence="8 9 10">
        <text>RNA(n) + a ribonucleoside 5'-triphosphate = RNA(n+1) + diphosphate</text>
        <dbReference type="Rhea" id="RHEA:21248"/>
        <dbReference type="Rhea" id="RHEA-COMP:14527"/>
        <dbReference type="Rhea" id="RHEA-COMP:17342"/>
        <dbReference type="ChEBI" id="CHEBI:33019"/>
        <dbReference type="ChEBI" id="CHEBI:61557"/>
        <dbReference type="ChEBI" id="CHEBI:140395"/>
        <dbReference type="EC" id="2.7.7.6"/>
    </reaction>
</comment>
<evidence type="ECO:0000256" key="6">
    <source>
        <dbReference type="ARBA" id="ARBA00022695"/>
    </source>
</evidence>
<sequence>MQDELNQFFSEKKHLYHPYSKLQEIKLVNIGLASSEQIKKWAEKKLPNGKILGQVTNANTLHHKTFKPLKGGLFCERIFGPVKDFQCSCGKTKKFTSSILAQFKEEKREKTDFLSNHEEQERERLFCPVCDVEYTWSVIRRYQFGYIQLVAPVTHLWYLKGSPSYLSLLLDMKKKKLESVVYCSENMTLETLNSIIFSFFSNEKIKGLSSRVSVAPKQTSSLYNSWEKVVKNLESKKSLNRNHSENSLIKKELVFSKITSYLFFLKAKAKKASVQKSLNSKIKTRGENVKPKRLSGWRNLNIQTLNSFFSKEEKKEEKRETYQKTSMFILRKILLKLKNLKKIEEDLKSNKNLYKIAHKKSHQIILKIQIEFLKKNIKEILNSNFSNVDLTLKQSLKKNNEKLVLNSYFFSLEKKTENNKRKKKGILNNFEKTKEQPQTINNNLVFNNFDKTNELENKEQFFLNQNDKKENQNGRFFYLNRKNGTIVKRRSQSSIFSFVSREKKIQIIKSILLFRIKKEIFNSEITKIFFSDSFFLSHIRNMQVPVNFFNLKKNERLSSYKKLNLEEKKRMLFTFAFLIFNFPKKKKTEEKILKIIRINTLNRIIKNLRLEEKKDYLENSKIKNFLFNLDNILFLKNKKKDLKKKNKEKRDLKRFLGLRHDIEENKKTKERKDGESYNHFVVKRLKKFSESEKSKKLSSQNYSLYCISNRFCWENEKNWSNFVYFFSAPTKIDDKPILTYIERIPSTFSRPFAGANVLQKLLTEFQFQEFKKMDRQNRILLYELNKQIQKDFPESQFYSSTQGFLKEKKEDEFERIEKGLSKSLGSFVSKEKPFLKKKSIRKEEERKNRKEKSLNFLFQFSSLEEKRTNKRQKKKLAQKRDQLIRRTKFIRKLFRKNSQPESMILSFLPVLPPDLRPILKMQDQIAASDLNRLYQRVLYRNERLKKFLNDSAMSYSYEMKYAQRLLQEAVDNLLQNGKAGGTPERDSRNRLLKSLSEILKGKQGRFRQHLLGKRVDYSGRSVIVVGPKLKIHECGLPKEMALELFLPFLLKRLIHLKIARTVIGAKTILKNDPTFTWEILYEVMQNHPVLLNRAPTLHRLGIQAFQPKLVEGRAILLHPLVCPAFNADFDGDQMAVHIPLTVEARSEAWKLMCSGNHFFSPATGDPLLLPSQDMVLGCYYLTTENKVKHSSLFQSKQALVSSYFVSKEKLFLKKKSIRKEKKEKREKITESLFSLENKNVHNIIWVKWDGSLESVDNPEDPLELRVNSFGNWNEIFSKSQYYFDFNGLLISQFIRTTNGRLFFNKMLSFFYK</sequence>
<comment type="subcellular location">
    <subcellularLocation>
        <location evidence="9">Plastid</location>
        <location evidence="9">Chloroplast</location>
    </subcellularLocation>
</comment>
<evidence type="ECO:0000256" key="4">
    <source>
        <dbReference type="ARBA" id="ARBA00022640"/>
    </source>
</evidence>
<keyword evidence="13" id="KW-0150">Chloroplast</keyword>
<dbReference type="PANTHER" id="PTHR19376">
    <property type="entry name" value="DNA-DIRECTED RNA POLYMERASE"/>
    <property type="match status" value="1"/>
</dbReference>
<keyword evidence="4 13" id="KW-0934">Plastid</keyword>
<dbReference type="SMART" id="SM00663">
    <property type="entry name" value="RPOLA_N"/>
    <property type="match status" value="1"/>
</dbReference>
<dbReference type="Gene3D" id="1.10.274.100">
    <property type="entry name" value="RNA polymerase Rpb1, domain 3"/>
    <property type="match status" value="1"/>
</dbReference>
<evidence type="ECO:0000256" key="1">
    <source>
        <dbReference type="ARBA" id="ARBA00004026"/>
    </source>
</evidence>
<gene>
    <name evidence="9 13" type="primary">rpoC1</name>
</gene>
<dbReference type="InterPro" id="IPR007080">
    <property type="entry name" value="RNA_pol_Rpb1_1"/>
</dbReference>
<dbReference type="InterPro" id="IPR045867">
    <property type="entry name" value="DNA-dir_RpoC_beta_prime"/>
</dbReference>
<keyword evidence="5 9" id="KW-0808">Transferase</keyword>
<dbReference type="SUPFAM" id="SSF64484">
    <property type="entry name" value="beta and beta-prime subunits of DNA dependent RNA-polymerase"/>
    <property type="match status" value="1"/>
</dbReference>
<proteinExistence type="inferred from homology"/>
<dbReference type="GO" id="GO:0009507">
    <property type="term" value="C:chloroplast"/>
    <property type="evidence" value="ECO:0007669"/>
    <property type="project" value="UniProtKB-SubCell"/>
</dbReference>
<evidence type="ECO:0000256" key="11">
    <source>
        <dbReference type="SAM" id="Coils"/>
    </source>
</evidence>
<comment type="cofactor">
    <cofactor evidence="9">
        <name>Mg(2+)</name>
        <dbReference type="ChEBI" id="CHEBI:18420"/>
    </cofactor>
    <text evidence="9">Binds 1 Mg(2+) ion per subunit.</text>
</comment>
<feature type="binding site" evidence="9">
    <location>
        <position position="1130"/>
    </location>
    <ligand>
        <name>Mg(2+)</name>
        <dbReference type="ChEBI" id="CHEBI:18420"/>
    </ligand>
</feature>
<dbReference type="InterPro" id="IPR007066">
    <property type="entry name" value="RNA_pol_Rpb1_3"/>
</dbReference>
<dbReference type="GO" id="GO:0008270">
    <property type="term" value="F:zinc ion binding"/>
    <property type="evidence" value="ECO:0007669"/>
    <property type="project" value="UniProtKB-UniRule"/>
</dbReference>
<evidence type="ECO:0000256" key="7">
    <source>
        <dbReference type="ARBA" id="ARBA00023163"/>
    </source>
</evidence>
<dbReference type="GO" id="GO:0000428">
    <property type="term" value="C:DNA-directed RNA polymerase complex"/>
    <property type="evidence" value="ECO:0007669"/>
    <property type="project" value="UniProtKB-KW"/>
</dbReference>
<keyword evidence="9" id="KW-0479">Metal-binding</keyword>
<keyword evidence="11" id="KW-0175">Coiled coil</keyword>
<feature type="domain" description="RNA polymerase N-terminal" evidence="12">
    <location>
        <begin position="901"/>
        <end position="1182"/>
    </location>
</feature>
<feature type="binding site" evidence="9">
    <location>
        <position position="89"/>
    </location>
    <ligand>
        <name>Zn(2+)</name>
        <dbReference type="ChEBI" id="CHEBI:29105"/>
    </ligand>
</feature>
<feature type="binding site" evidence="9">
    <location>
        <position position="1132"/>
    </location>
    <ligand>
        <name>Mg(2+)</name>
        <dbReference type="ChEBI" id="CHEBI:18420"/>
    </ligand>
</feature>
<comment type="similarity">
    <text evidence="2 9">Belongs to the RNA polymerase beta' chain family. RpoC1 subfamily.</text>
</comment>
<keyword evidence="6 9" id="KW-0548">Nucleotidyltransferase</keyword>
<evidence type="ECO:0000259" key="12">
    <source>
        <dbReference type="SMART" id="SM00663"/>
    </source>
</evidence>
<dbReference type="Pfam" id="PF04997">
    <property type="entry name" value="RNA_pol_Rpb1_1"/>
    <property type="match status" value="2"/>
</dbReference>
<reference evidence="13" key="1">
    <citation type="journal article" date="2015" name="BMC Evol. Biol.">
        <title>Chloroplast phylogenomic analysis of chlorophyte green algae identifies a novel lineage sister to the Sphaeropleales (Chlorophyceae).</title>
        <authorList>
            <person name="Lemieux C."/>
            <person name="Vincent A.T."/>
            <person name="Labarre A."/>
            <person name="Otis C."/>
            <person name="Turmel M."/>
        </authorList>
    </citation>
    <scope>NUCLEOTIDE SEQUENCE</scope>
</reference>